<sequence length="338" mass="37377">MIESEIKNPIPTNIITGFLGVGKTTAIQNLIAKKPQNERWAVLVNEFGEVGIDGNLFEGMTESQNGVTISQVPGGCMCCANGFPIQIALGMLLAKSNAQRLLIEPTGLGHPKEVISMLSRNYYREILELRATVSLVDARKIKDRRFTANETFNQQLEVAEIIIANKADLYESGDFPSLLTYIEENFDLGSKSIYQVQHGALDKEWLEQPTTLNNLTPSNDKPAEEQASFLPANLQTPTEGFRSVDNSGEGFFSRGWIFNPSWLFGVNKLRSAIQGLEVERLKGVFITSDGFIAFNKSDSIVTQTHLDRLEDSRVEVISGRTGAMDGIEEALLDCLVQK</sequence>
<name>A0A2A5W760_9GAMM</name>
<dbReference type="PANTHER" id="PTHR13748:SF46">
    <property type="entry name" value="ZINC CHAPERONE YEIR"/>
    <property type="match status" value="1"/>
</dbReference>
<evidence type="ECO:0000259" key="1">
    <source>
        <dbReference type="Pfam" id="PF02492"/>
    </source>
</evidence>
<dbReference type="Gene3D" id="3.40.50.300">
    <property type="entry name" value="P-loop containing nucleotide triphosphate hydrolases"/>
    <property type="match status" value="1"/>
</dbReference>
<feature type="domain" description="CobW/HypB/UreG nucleotide-binding" evidence="1">
    <location>
        <begin position="11"/>
        <end position="173"/>
    </location>
</feature>
<dbReference type="Proteomes" id="UP000219329">
    <property type="component" value="Unassembled WGS sequence"/>
</dbReference>
<dbReference type="AlphaFoldDB" id="A0A2A5W760"/>
<dbReference type="InterPro" id="IPR027417">
    <property type="entry name" value="P-loop_NTPase"/>
</dbReference>
<dbReference type="InterPro" id="IPR003495">
    <property type="entry name" value="CobW/HypB/UreG_nucleotide-bd"/>
</dbReference>
<dbReference type="PANTHER" id="PTHR13748">
    <property type="entry name" value="COBW-RELATED"/>
    <property type="match status" value="1"/>
</dbReference>
<accession>A0A2A5W760</accession>
<dbReference type="CDD" id="cd03112">
    <property type="entry name" value="CobW-like"/>
    <property type="match status" value="1"/>
</dbReference>
<comment type="caution">
    <text evidence="2">The sequence shown here is derived from an EMBL/GenBank/DDBJ whole genome shotgun (WGS) entry which is preliminary data.</text>
</comment>
<organism evidence="2 3">
    <name type="scientific">OM182 bacterium MED-G28</name>
    <dbReference type="NCBI Taxonomy" id="1986256"/>
    <lineage>
        <taxon>Bacteria</taxon>
        <taxon>Pseudomonadati</taxon>
        <taxon>Pseudomonadota</taxon>
        <taxon>Gammaproteobacteria</taxon>
        <taxon>OMG group</taxon>
        <taxon>OM182 clade</taxon>
    </lineage>
</organism>
<proteinExistence type="predicted"/>
<dbReference type="EMBL" id="NTJZ01000022">
    <property type="protein sequence ID" value="PDH32128.1"/>
    <property type="molecule type" value="Genomic_DNA"/>
</dbReference>
<gene>
    <name evidence="2" type="ORF">CNF02_12930</name>
</gene>
<evidence type="ECO:0000313" key="3">
    <source>
        <dbReference type="Proteomes" id="UP000219329"/>
    </source>
</evidence>
<dbReference type="Pfam" id="PF02492">
    <property type="entry name" value="cobW"/>
    <property type="match status" value="1"/>
</dbReference>
<evidence type="ECO:0000313" key="2">
    <source>
        <dbReference type="EMBL" id="PDH32128.1"/>
    </source>
</evidence>
<dbReference type="GO" id="GO:0005737">
    <property type="term" value="C:cytoplasm"/>
    <property type="evidence" value="ECO:0007669"/>
    <property type="project" value="TreeGrafter"/>
</dbReference>
<dbReference type="SUPFAM" id="SSF52540">
    <property type="entry name" value="P-loop containing nucleoside triphosphate hydrolases"/>
    <property type="match status" value="1"/>
</dbReference>
<protein>
    <submittedName>
        <fullName evidence="2">Cobalamin biosynthesis protein CobW</fullName>
    </submittedName>
</protein>
<reference evidence="2 3" key="1">
    <citation type="submission" date="2017-08" db="EMBL/GenBank/DDBJ databases">
        <title>Fine stratification of microbial communities through a metagenomic profile of the photic zone.</title>
        <authorList>
            <person name="Haro-Moreno J.M."/>
            <person name="Lopez-Perez M."/>
            <person name="De La Torre J."/>
            <person name="Picazo A."/>
            <person name="Camacho A."/>
            <person name="Rodriguez-Valera F."/>
        </authorList>
    </citation>
    <scope>NUCLEOTIDE SEQUENCE [LARGE SCALE GENOMIC DNA]</scope>
    <source>
        <strain evidence="2">MED-G28</strain>
    </source>
</reference>
<dbReference type="InterPro" id="IPR051316">
    <property type="entry name" value="Zinc-reg_GTPase_activator"/>
</dbReference>